<keyword evidence="2" id="KW-0539">Nucleus</keyword>
<dbReference type="InterPro" id="IPR050797">
    <property type="entry name" value="Carb_Metab_Trans_Reg"/>
</dbReference>
<accession>A0A9P9J1S1</accession>
<dbReference type="OrthoDB" id="39175at2759"/>
<proteinExistence type="predicted"/>
<dbReference type="PANTHER" id="PTHR31668:SF30">
    <property type="entry name" value="ZN(II)2CYS6 TRANSCRIPTION FACTOR (EUROFUNG)"/>
    <property type="match status" value="1"/>
</dbReference>
<protein>
    <recommendedName>
        <fullName evidence="3">Zn(2)-C6 fungal-type domain-containing protein</fullName>
    </recommendedName>
</protein>
<dbReference type="PANTHER" id="PTHR31668">
    <property type="entry name" value="GLUCOSE TRANSPORT TRANSCRIPTION REGULATOR RGT1-RELATED-RELATED"/>
    <property type="match status" value="1"/>
</dbReference>
<comment type="caution">
    <text evidence="4">The sequence shown here is derived from an EMBL/GenBank/DDBJ whole genome shotgun (WGS) entry which is preliminary data.</text>
</comment>
<dbReference type="InterPro" id="IPR036864">
    <property type="entry name" value="Zn2-C6_fun-type_DNA-bd_sf"/>
</dbReference>
<feature type="domain" description="Zn(2)-C6 fungal-type" evidence="3">
    <location>
        <begin position="16"/>
        <end position="49"/>
    </location>
</feature>
<evidence type="ECO:0000256" key="1">
    <source>
        <dbReference type="ARBA" id="ARBA00022723"/>
    </source>
</evidence>
<dbReference type="Gene3D" id="4.10.240.10">
    <property type="entry name" value="Zn(2)-C6 fungal-type DNA-binding domain"/>
    <property type="match status" value="1"/>
</dbReference>
<dbReference type="InterPro" id="IPR007219">
    <property type="entry name" value="XnlR_reg_dom"/>
</dbReference>
<dbReference type="GO" id="GO:0000981">
    <property type="term" value="F:DNA-binding transcription factor activity, RNA polymerase II-specific"/>
    <property type="evidence" value="ECO:0007669"/>
    <property type="project" value="InterPro"/>
</dbReference>
<name>A0A9P9J1S1_9PLEO</name>
<dbReference type="Pfam" id="PF04082">
    <property type="entry name" value="Fungal_trans"/>
    <property type="match status" value="1"/>
</dbReference>
<evidence type="ECO:0000256" key="2">
    <source>
        <dbReference type="ARBA" id="ARBA00023242"/>
    </source>
</evidence>
<dbReference type="GO" id="GO:0006351">
    <property type="term" value="P:DNA-templated transcription"/>
    <property type="evidence" value="ECO:0007669"/>
    <property type="project" value="InterPro"/>
</dbReference>
<dbReference type="GO" id="GO:0008270">
    <property type="term" value="F:zinc ion binding"/>
    <property type="evidence" value="ECO:0007669"/>
    <property type="project" value="InterPro"/>
</dbReference>
<dbReference type="CDD" id="cd00067">
    <property type="entry name" value="GAL4"/>
    <property type="match status" value="1"/>
</dbReference>
<gene>
    <name evidence="4" type="ORF">B0J11DRAFT_515767</name>
</gene>
<dbReference type="CDD" id="cd12148">
    <property type="entry name" value="fungal_TF_MHR"/>
    <property type="match status" value="1"/>
</dbReference>
<dbReference type="Pfam" id="PF00172">
    <property type="entry name" value="Zn_clus"/>
    <property type="match status" value="1"/>
</dbReference>
<keyword evidence="1" id="KW-0479">Metal-binding</keyword>
<evidence type="ECO:0000313" key="4">
    <source>
        <dbReference type="EMBL" id="KAH7138980.1"/>
    </source>
</evidence>
<dbReference type="PROSITE" id="PS00463">
    <property type="entry name" value="ZN2_CY6_FUNGAL_1"/>
    <property type="match status" value="1"/>
</dbReference>
<evidence type="ECO:0000313" key="5">
    <source>
        <dbReference type="Proteomes" id="UP000700596"/>
    </source>
</evidence>
<dbReference type="SUPFAM" id="SSF57701">
    <property type="entry name" value="Zn2/Cys6 DNA-binding domain"/>
    <property type="match status" value="1"/>
</dbReference>
<dbReference type="EMBL" id="JAGMWT010000001">
    <property type="protein sequence ID" value="KAH7138980.1"/>
    <property type="molecule type" value="Genomic_DNA"/>
</dbReference>
<organism evidence="4 5">
    <name type="scientific">Dendryphion nanum</name>
    <dbReference type="NCBI Taxonomy" id="256645"/>
    <lineage>
        <taxon>Eukaryota</taxon>
        <taxon>Fungi</taxon>
        <taxon>Dikarya</taxon>
        <taxon>Ascomycota</taxon>
        <taxon>Pezizomycotina</taxon>
        <taxon>Dothideomycetes</taxon>
        <taxon>Pleosporomycetidae</taxon>
        <taxon>Pleosporales</taxon>
        <taxon>Torulaceae</taxon>
        <taxon>Dendryphion</taxon>
    </lineage>
</organism>
<evidence type="ECO:0000259" key="3">
    <source>
        <dbReference type="PROSITE" id="PS50048"/>
    </source>
</evidence>
<sequence length="565" mass="63063">MPVVSSRRGRRIASKACDICRDRKVQCVFDNDDGSFCRRCADNNVACTFLKGRKPRGPPSRRAATSQALPIAELSIDLLCLPNVFEDIINDYLEIIYPLLPLVHRPSFCALLKASTYTTDAAFFRTCIAICAVTIASIPRKFEAYGSGRYTNIGSMVDRACHLVLLSRISSEPEWQNHPSMSTMLVSIYLTMASHYVGRQNQGWGYASEAIQFFRSLELYRKEGYEKLNTLESELCKRAFWVLYIIQIHDRLSFIVPHTGLAFDPKHTAWDFLIPAEVADEDLLVNTHDLSLDPYRNGFDVCLNEHRPPLICGFIALVKVFLCVADLLSSGLFPGVAPPAYAMTSGTLRPFVFPESPDSRTAQSASRSTLSLTSLLRIIRKLQATLEELPDVLRISTLDPYLRSPTDDNEIDSRTSSTVFQFDIMRANIHITSLYIQSTILEACSNAFSDLPPDANIIPSPGDETRSSPGYTPRTQLWKFRESIARELLEVLNFCSSRTLEASGSSMIVKIREIAATLLDQGDDLEVVTEVEEQSRAYVAQFADILAKLDYMGQATVIPAIFSAG</sequence>
<keyword evidence="5" id="KW-1185">Reference proteome</keyword>
<dbReference type="InterPro" id="IPR001138">
    <property type="entry name" value="Zn2Cys6_DnaBD"/>
</dbReference>
<dbReference type="AlphaFoldDB" id="A0A9P9J1S1"/>
<dbReference type="Proteomes" id="UP000700596">
    <property type="component" value="Unassembled WGS sequence"/>
</dbReference>
<dbReference type="GO" id="GO:0003677">
    <property type="term" value="F:DNA binding"/>
    <property type="evidence" value="ECO:0007669"/>
    <property type="project" value="InterPro"/>
</dbReference>
<reference evidence="4" key="1">
    <citation type="journal article" date="2021" name="Nat. Commun.">
        <title>Genetic determinants of endophytism in the Arabidopsis root mycobiome.</title>
        <authorList>
            <person name="Mesny F."/>
            <person name="Miyauchi S."/>
            <person name="Thiergart T."/>
            <person name="Pickel B."/>
            <person name="Atanasova L."/>
            <person name="Karlsson M."/>
            <person name="Huettel B."/>
            <person name="Barry K.W."/>
            <person name="Haridas S."/>
            <person name="Chen C."/>
            <person name="Bauer D."/>
            <person name="Andreopoulos W."/>
            <person name="Pangilinan J."/>
            <person name="LaButti K."/>
            <person name="Riley R."/>
            <person name="Lipzen A."/>
            <person name="Clum A."/>
            <person name="Drula E."/>
            <person name="Henrissat B."/>
            <person name="Kohler A."/>
            <person name="Grigoriev I.V."/>
            <person name="Martin F.M."/>
            <person name="Hacquard S."/>
        </authorList>
    </citation>
    <scope>NUCLEOTIDE SEQUENCE</scope>
    <source>
        <strain evidence="4">MPI-CAGE-CH-0243</strain>
    </source>
</reference>
<dbReference type="PROSITE" id="PS50048">
    <property type="entry name" value="ZN2_CY6_FUNGAL_2"/>
    <property type="match status" value="1"/>
</dbReference>
<dbReference type="SMART" id="SM00066">
    <property type="entry name" value="GAL4"/>
    <property type="match status" value="1"/>
</dbReference>